<dbReference type="InterPro" id="IPR050809">
    <property type="entry name" value="UgpAE/MalFG_permease"/>
</dbReference>
<comment type="subcellular location">
    <subcellularLocation>
        <location evidence="1 7">Cell membrane</location>
        <topology evidence="1 7">Multi-pass membrane protein</topology>
    </subcellularLocation>
</comment>
<dbReference type="CDD" id="cd06261">
    <property type="entry name" value="TM_PBP2"/>
    <property type="match status" value="1"/>
</dbReference>
<feature type="transmembrane region" description="Helical" evidence="7">
    <location>
        <begin position="35"/>
        <end position="60"/>
    </location>
</feature>
<feature type="transmembrane region" description="Helical" evidence="7">
    <location>
        <begin position="95"/>
        <end position="119"/>
    </location>
</feature>
<keyword evidence="4 7" id="KW-0812">Transmembrane</keyword>
<gene>
    <name evidence="9" type="ORF">BALAC2494_01170</name>
</gene>
<reference evidence="9 10" key="1">
    <citation type="journal article" date="2011" name="J. Bacteriol.">
        <title>Genome Sequence of the Probiotic Strain Bifidobacterium animalis subsp. lactis CNCM I-2494.</title>
        <authorList>
            <person name="Chervaux C."/>
            <person name="Grimaldi C."/>
            <person name="Bolotin A."/>
            <person name="Quinquis B."/>
            <person name="Legrain-Raspaud S."/>
            <person name="van Hylckama Vlieg J.E."/>
            <person name="Denariaz G."/>
            <person name="Smokvina T."/>
        </authorList>
    </citation>
    <scope>NUCLEOTIDE SEQUENCE [LARGE SCALE GENOMIC DNA]</scope>
    <source>
        <strain evidence="9 10">CNCM I-2494</strain>
    </source>
</reference>
<dbReference type="Pfam" id="PF00528">
    <property type="entry name" value="BPD_transp_1"/>
    <property type="match status" value="1"/>
</dbReference>
<dbReference type="AlphaFoldDB" id="A0A806FQP5"/>
<dbReference type="PANTHER" id="PTHR43227:SF11">
    <property type="entry name" value="BLL4140 PROTEIN"/>
    <property type="match status" value="1"/>
</dbReference>
<evidence type="ECO:0000256" key="4">
    <source>
        <dbReference type="ARBA" id="ARBA00022692"/>
    </source>
</evidence>
<feature type="domain" description="ABC transmembrane type-1" evidence="8">
    <location>
        <begin position="93"/>
        <end position="296"/>
    </location>
</feature>
<name>A0A806FQP5_BIFAN</name>
<comment type="similarity">
    <text evidence="7">Belongs to the binding-protein-dependent transport system permease family.</text>
</comment>
<dbReference type="PROSITE" id="PS50928">
    <property type="entry name" value="ABC_TM1"/>
    <property type="match status" value="1"/>
</dbReference>
<feature type="transmembrane region" description="Helical" evidence="7">
    <location>
        <begin position="131"/>
        <end position="150"/>
    </location>
</feature>
<evidence type="ECO:0000256" key="5">
    <source>
        <dbReference type="ARBA" id="ARBA00022989"/>
    </source>
</evidence>
<evidence type="ECO:0000256" key="3">
    <source>
        <dbReference type="ARBA" id="ARBA00022475"/>
    </source>
</evidence>
<dbReference type="SMR" id="A0A806FQP5"/>
<keyword evidence="9" id="KW-0762">Sugar transport</keyword>
<feature type="transmembrane region" description="Helical" evidence="7">
    <location>
        <begin position="214"/>
        <end position="235"/>
    </location>
</feature>
<dbReference type="GO" id="GO:0005886">
    <property type="term" value="C:plasma membrane"/>
    <property type="evidence" value="ECO:0007669"/>
    <property type="project" value="UniProtKB-SubCell"/>
</dbReference>
<dbReference type="KEGG" id="bnm:BALAC2494_01170"/>
<dbReference type="PANTHER" id="PTHR43227">
    <property type="entry name" value="BLL4140 PROTEIN"/>
    <property type="match status" value="1"/>
</dbReference>
<protein>
    <submittedName>
        <fullName evidence="9">Sugar transport system permease protein</fullName>
    </submittedName>
</protein>
<dbReference type="InterPro" id="IPR000515">
    <property type="entry name" value="MetI-like"/>
</dbReference>
<dbReference type="Gene3D" id="1.10.3720.10">
    <property type="entry name" value="MetI-like"/>
    <property type="match status" value="1"/>
</dbReference>
<keyword evidence="5 7" id="KW-1133">Transmembrane helix</keyword>
<evidence type="ECO:0000256" key="6">
    <source>
        <dbReference type="ARBA" id="ARBA00023136"/>
    </source>
</evidence>
<evidence type="ECO:0000259" key="8">
    <source>
        <dbReference type="PROSITE" id="PS50928"/>
    </source>
</evidence>
<dbReference type="Proteomes" id="UP000008394">
    <property type="component" value="Chromosome"/>
</dbReference>
<evidence type="ECO:0000256" key="1">
    <source>
        <dbReference type="ARBA" id="ARBA00004651"/>
    </source>
</evidence>
<dbReference type="SUPFAM" id="SSF161098">
    <property type="entry name" value="MetI-like"/>
    <property type="match status" value="1"/>
</dbReference>
<feature type="transmembrane region" description="Helical" evidence="7">
    <location>
        <begin position="276"/>
        <end position="295"/>
    </location>
</feature>
<organism evidence="9 10">
    <name type="scientific">Bifidobacterium animalis subsp. lactis CNCM I-2494</name>
    <dbReference type="NCBI Taxonomy" id="1042403"/>
    <lineage>
        <taxon>Bacteria</taxon>
        <taxon>Bacillati</taxon>
        <taxon>Actinomycetota</taxon>
        <taxon>Actinomycetes</taxon>
        <taxon>Bifidobacteriales</taxon>
        <taxon>Bifidobacteriaceae</taxon>
        <taxon>Bifidobacterium</taxon>
    </lineage>
</organism>
<evidence type="ECO:0000313" key="10">
    <source>
        <dbReference type="Proteomes" id="UP000008394"/>
    </source>
</evidence>
<dbReference type="EMBL" id="CP002915">
    <property type="protein sequence ID" value="AEK31036.1"/>
    <property type="molecule type" value="Genomic_DNA"/>
</dbReference>
<accession>A0A806FQP5</accession>
<evidence type="ECO:0000256" key="2">
    <source>
        <dbReference type="ARBA" id="ARBA00022448"/>
    </source>
</evidence>
<proteinExistence type="inferred from homology"/>
<keyword evidence="6 7" id="KW-0472">Membrane</keyword>
<keyword evidence="2 7" id="KW-0813">Transport</keyword>
<dbReference type="InterPro" id="IPR035906">
    <property type="entry name" value="MetI-like_sf"/>
</dbReference>
<keyword evidence="3" id="KW-1003">Cell membrane</keyword>
<dbReference type="GO" id="GO:0055085">
    <property type="term" value="P:transmembrane transport"/>
    <property type="evidence" value="ECO:0007669"/>
    <property type="project" value="InterPro"/>
</dbReference>
<feature type="transmembrane region" description="Helical" evidence="7">
    <location>
        <begin position="170"/>
        <end position="193"/>
    </location>
</feature>
<evidence type="ECO:0000313" key="9">
    <source>
        <dbReference type="EMBL" id="AEK31036.1"/>
    </source>
</evidence>
<evidence type="ECO:0000256" key="7">
    <source>
        <dbReference type="RuleBase" id="RU363032"/>
    </source>
</evidence>
<sequence length="307" mass="34339">MNRDMALPHSGVGRTRRGESRHAMISMAGKAIRRWWALFVLPTFVAFFIGFLVPFIYGIYLSFCSFTTVTDAKFIGWQNYARAIKDKEFLHALGFSTLMTIVTTIVINVVAFAIAYLLTKSIRGSNLFRSVFFMPNLIGGIILGYIWMLLLNGVLAHWERSLTYSAKYGFWGLVILVCWQQIGYMMIIYIAGMQSLPTDVLEAAEVDGANGRQVMFRIIIPLMMPSITVCSFLTVTNGFKLYDQNLALTNGAPQNMSEGLALNITRTFYGRIGWEGVGQAKAVLFFILVAIVALIQNKITTSKEVDA</sequence>